<feature type="chain" id="PRO_5002812847" description="Gustatory receptor" evidence="7">
    <location>
        <begin position="22"/>
        <end position="368"/>
    </location>
</feature>
<evidence type="ECO:0000256" key="5">
    <source>
        <dbReference type="ARBA" id="ARBA00023136"/>
    </source>
</evidence>
<keyword evidence="6" id="KW-0807">Transducer</keyword>
<feature type="transmembrane region" description="Helical" evidence="6">
    <location>
        <begin position="217"/>
        <end position="244"/>
    </location>
</feature>
<evidence type="ECO:0000256" key="3">
    <source>
        <dbReference type="ARBA" id="ARBA00022692"/>
    </source>
</evidence>
<dbReference type="HOGENOM" id="CLU_765640_0_0_1"/>
<comment type="subcellular location">
    <subcellularLocation>
        <location evidence="1 6">Cell membrane</location>
        <topology evidence="1 6">Multi-pass membrane protein</topology>
    </subcellularLocation>
</comment>
<dbReference type="KEGG" id="dgr:6567812"/>
<dbReference type="PhylomeDB" id="B4JRE3"/>
<dbReference type="OrthoDB" id="8039669at2759"/>
<name>B4JRE3_DROGR</name>
<dbReference type="GO" id="GO:0005886">
    <property type="term" value="C:plasma membrane"/>
    <property type="evidence" value="ECO:0007669"/>
    <property type="project" value="UniProtKB-SubCell"/>
</dbReference>
<organism evidence="9">
    <name type="scientific">Drosophila grimshawi</name>
    <name type="common">Hawaiian fruit fly</name>
    <name type="synonym">Idiomyia grimshawi</name>
    <dbReference type="NCBI Taxonomy" id="7222"/>
    <lineage>
        <taxon>Eukaryota</taxon>
        <taxon>Metazoa</taxon>
        <taxon>Ecdysozoa</taxon>
        <taxon>Arthropoda</taxon>
        <taxon>Hexapoda</taxon>
        <taxon>Insecta</taxon>
        <taxon>Pterygota</taxon>
        <taxon>Neoptera</taxon>
        <taxon>Endopterygota</taxon>
        <taxon>Diptera</taxon>
        <taxon>Brachycera</taxon>
        <taxon>Muscomorpha</taxon>
        <taxon>Ephydroidea</taxon>
        <taxon>Drosophilidae</taxon>
        <taxon>Drosophila</taxon>
        <taxon>Hawaiian Drosophila</taxon>
    </lineage>
</organism>
<dbReference type="GO" id="GO:0007165">
    <property type="term" value="P:signal transduction"/>
    <property type="evidence" value="ECO:0007669"/>
    <property type="project" value="UniProtKB-KW"/>
</dbReference>
<dbReference type="Pfam" id="PF08395">
    <property type="entry name" value="7tm_7"/>
    <property type="match status" value="1"/>
</dbReference>
<feature type="transmembrane region" description="Helical" evidence="6">
    <location>
        <begin position="78"/>
        <end position="100"/>
    </location>
</feature>
<evidence type="ECO:0000256" key="7">
    <source>
        <dbReference type="SAM" id="SignalP"/>
    </source>
</evidence>
<reference evidence="8 9" key="1">
    <citation type="journal article" date="2007" name="Nature">
        <title>Evolution of genes and genomes on the Drosophila phylogeny.</title>
        <authorList>
            <consortium name="Drosophila 12 Genomes Consortium"/>
            <person name="Clark A.G."/>
            <person name="Eisen M.B."/>
            <person name="Smith D.R."/>
            <person name="Bergman C.M."/>
            <person name="Oliver B."/>
            <person name="Markow T.A."/>
            <person name="Kaufman T.C."/>
            <person name="Kellis M."/>
            <person name="Gelbart W."/>
            <person name="Iyer V.N."/>
            <person name="Pollard D.A."/>
            <person name="Sackton T.B."/>
            <person name="Larracuente A.M."/>
            <person name="Singh N.D."/>
            <person name="Abad J.P."/>
            <person name="Abt D.N."/>
            <person name="Adryan B."/>
            <person name="Aguade M."/>
            <person name="Akashi H."/>
            <person name="Anderson W.W."/>
            <person name="Aquadro C.F."/>
            <person name="Ardell D.H."/>
            <person name="Arguello R."/>
            <person name="Artieri C.G."/>
            <person name="Barbash D.A."/>
            <person name="Barker D."/>
            <person name="Barsanti P."/>
            <person name="Batterham P."/>
            <person name="Batzoglou S."/>
            <person name="Begun D."/>
            <person name="Bhutkar A."/>
            <person name="Blanco E."/>
            <person name="Bosak S.A."/>
            <person name="Bradley R.K."/>
            <person name="Brand A.D."/>
            <person name="Brent M.R."/>
            <person name="Brooks A.N."/>
            <person name="Brown R.H."/>
            <person name="Butlin R.K."/>
            <person name="Caggese C."/>
            <person name="Calvi B.R."/>
            <person name="Bernardo de Carvalho A."/>
            <person name="Caspi A."/>
            <person name="Castrezana S."/>
            <person name="Celniker S.E."/>
            <person name="Chang J.L."/>
            <person name="Chapple C."/>
            <person name="Chatterji S."/>
            <person name="Chinwalla A."/>
            <person name="Civetta A."/>
            <person name="Clifton S.W."/>
            <person name="Comeron J.M."/>
            <person name="Costello J.C."/>
            <person name="Coyne J.A."/>
            <person name="Daub J."/>
            <person name="David R.G."/>
            <person name="Delcher A.L."/>
            <person name="Delehaunty K."/>
            <person name="Do C.B."/>
            <person name="Ebling H."/>
            <person name="Edwards K."/>
            <person name="Eickbush T."/>
            <person name="Evans J.D."/>
            <person name="Filipski A."/>
            <person name="Findeiss S."/>
            <person name="Freyhult E."/>
            <person name="Fulton L."/>
            <person name="Fulton R."/>
            <person name="Garcia A.C."/>
            <person name="Gardiner A."/>
            <person name="Garfield D.A."/>
            <person name="Garvin B.E."/>
            <person name="Gibson G."/>
            <person name="Gilbert D."/>
            <person name="Gnerre S."/>
            <person name="Godfrey J."/>
            <person name="Good R."/>
            <person name="Gotea V."/>
            <person name="Gravely B."/>
            <person name="Greenberg A.J."/>
            <person name="Griffiths-Jones S."/>
            <person name="Gross S."/>
            <person name="Guigo R."/>
            <person name="Gustafson E.A."/>
            <person name="Haerty W."/>
            <person name="Hahn M.W."/>
            <person name="Halligan D.L."/>
            <person name="Halpern A.L."/>
            <person name="Halter G.M."/>
            <person name="Han M.V."/>
            <person name="Heger A."/>
            <person name="Hillier L."/>
            <person name="Hinrichs A.S."/>
            <person name="Holmes I."/>
            <person name="Hoskins R.A."/>
            <person name="Hubisz M.J."/>
            <person name="Hultmark D."/>
            <person name="Huntley M.A."/>
            <person name="Jaffe D.B."/>
            <person name="Jagadeeshan S."/>
            <person name="Jeck W.R."/>
            <person name="Johnson J."/>
            <person name="Jones C.D."/>
            <person name="Jordan W.C."/>
            <person name="Karpen G.H."/>
            <person name="Kataoka E."/>
            <person name="Keightley P.D."/>
            <person name="Kheradpour P."/>
            <person name="Kirkness E.F."/>
            <person name="Koerich L.B."/>
            <person name="Kristiansen K."/>
            <person name="Kudrna D."/>
            <person name="Kulathinal R.J."/>
            <person name="Kumar S."/>
            <person name="Kwok R."/>
            <person name="Lander E."/>
            <person name="Langley C.H."/>
            <person name="Lapoint R."/>
            <person name="Lazzaro B.P."/>
            <person name="Lee S.J."/>
            <person name="Levesque L."/>
            <person name="Li R."/>
            <person name="Lin C.F."/>
            <person name="Lin M.F."/>
            <person name="Lindblad-Toh K."/>
            <person name="Llopart A."/>
            <person name="Long M."/>
            <person name="Low L."/>
            <person name="Lozovsky E."/>
            <person name="Lu J."/>
            <person name="Luo M."/>
            <person name="Machado C.A."/>
            <person name="Makalowski W."/>
            <person name="Marzo M."/>
            <person name="Matsuda M."/>
            <person name="Matzkin L."/>
            <person name="McAllister B."/>
            <person name="McBride C.S."/>
            <person name="McKernan B."/>
            <person name="McKernan K."/>
            <person name="Mendez-Lago M."/>
            <person name="Minx P."/>
            <person name="Mollenhauer M.U."/>
            <person name="Montooth K."/>
            <person name="Mount S.M."/>
            <person name="Mu X."/>
            <person name="Myers E."/>
            <person name="Negre B."/>
            <person name="Newfeld S."/>
            <person name="Nielsen R."/>
            <person name="Noor M.A."/>
            <person name="O'Grady P."/>
            <person name="Pachter L."/>
            <person name="Papaceit M."/>
            <person name="Parisi M.J."/>
            <person name="Parisi M."/>
            <person name="Parts L."/>
            <person name="Pedersen J.S."/>
            <person name="Pesole G."/>
            <person name="Phillippy A.M."/>
            <person name="Ponting C.P."/>
            <person name="Pop M."/>
            <person name="Porcelli D."/>
            <person name="Powell J.R."/>
            <person name="Prohaska S."/>
            <person name="Pruitt K."/>
            <person name="Puig M."/>
            <person name="Quesneville H."/>
            <person name="Ram K.R."/>
            <person name="Rand D."/>
            <person name="Rasmussen M.D."/>
            <person name="Reed L.K."/>
            <person name="Reenan R."/>
            <person name="Reily A."/>
            <person name="Remington K.A."/>
            <person name="Rieger T.T."/>
            <person name="Ritchie M.G."/>
            <person name="Robin C."/>
            <person name="Rogers Y.H."/>
            <person name="Rohde C."/>
            <person name="Rozas J."/>
            <person name="Rubenfield M.J."/>
            <person name="Ruiz A."/>
            <person name="Russo S."/>
            <person name="Salzberg S.L."/>
            <person name="Sanchez-Gracia A."/>
            <person name="Saranga D.J."/>
            <person name="Sato H."/>
            <person name="Schaeffer S.W."/>
            <person name="Schatz M.C."/>
            <person name="Schlenke T."/>
            <person name="Schwartz R."/>
            <person name="Segarra C."/>
            <person name="Singh R.S."/>
            <person name="Sirot L."/>
            <person name="Sirota M."/>
            <person name="Sisneros N.B."/>
            <person name="Smith C.D."/>
            <person name="Smith T.F."/>
            <person name="Spieth J."/>
            <person name="Stage D.E."/>
            <person name="Stark A."/>
            <person name="Stephan W."/>
            <person name="Strausberg R.L."/>
            <person name="Strempel S."/>
            <person name="Sturgill D."/>
            <person name="Sutton G."/>
            <person name="Sutton G.G."/>
            <person name="Tao W."/>
            <person name="Teichmann S."/>
            <person name="Tobari Y.N."/>
            <person name="Tomimura Y."/>
            <person name="Tsolas J.M."/>
            <person name="Valente V.L."/>
            <person name="Venter E."/>
            <person name="Venter J.C."/>
            <person name="Vicario S."/>
            <person name="Vieira F.G."/>
            <person name="Vilella A.J."/>
            <person name="Villasante A."/>
            <person name="Walenz B."/>
            <person name="Wang J."/>
            <person name="Wasserman M."/>
            <person name="Watts T."/>
            <person name="Wilson D."/>
            <person name="Wilson R.K."/>
            <person name="Wing R.A."/>
            <person name="Wolfner M.F."/>
            <person name="Wong A."/>
            <person name="Wong G.K."/>
            <person name="Wu C.I."/>
            <person name="Wu G."/>
            <person name="Yamamoto D."/>
            <person name="Yang H.P."/>
            <person name="Yang S.P."/>
            <person name="Yorke J.A."/>
            <person name="Yoshida K."/>
            <person name="Zdobnov E."/>
            <person name="Zhang P."/>
            <person name="Zhang Y."/>
            <person name="Zimin A.V."/>
            <person name="Baldwin J."/>
            <person name="Abdouelleil A."/>
            <person name="Abdulkadir J."/>
            <person name="Abebe A."/>
            <person name="Abera B."/>
            <person name="Abreu J."/>
            <person name="Acer S.C."/>
            <person name="Aftuck L."/>
            <person name="Alexander A."/>
            <person name="An P."/>
            <person name="Anderson E."/>
            <person name="Anderson S."/>
            <person name="Arachi H."/>
            <person name="Azer M."/>
            <person name="Bachantsang P."/>
            <person name="Barry A."/>
            <person name="Bayul T."/>
            <person name="Berlin A."/>
            <person name="Bessette D."/>
            <person name="Bloom T."/>
            <person name="Blye J."/>
            <person name="Boguslavskiy L."/>
            <person name="Bonnet C."/>
            <person name="Boukhgalter B."/>
            <person name="Bourzgui I."/>
            <person name="Brown A."/>
            <person name="Cahill P."/>
            <person name="Channer S."/>
            <person name="Cheshatsang Y."/>
            <person name="Chuda L."/>
            <person name="Citroen M."/>
            <person name="Collymore A."/>
            <person name="Cooke P."/>
            <person name="Costello M."/>
            <person name="D'Aco K."/>
            <person name="Daza R."/>
            <person name="De Haan G."/>
            <person name="DeGray S."/>
            <person name="DeMaso C."/>
            <person name="Dhargay N."/>
            <person name="Dooley K."/>
            <person name="Dooley E."/>
            <person name="Doricent M."/>
            <person name="Dorje P."/>
            <person name="Dorjee K."/>
            <person name="Dupes A."/>
            <person name="Elong R."/>
            <person name="Falk J."/>
            <person name="Farina A."/>
            <person name="Faro S."/>
            <person name="Ferguson D."/>
            <person name="Fisher S."/>
            <person name="Foley C.D."/>
            <person name="Franke A."/>
            <person name="Friedrich D."/>
            <person name="Gadbois L."/>
            <person name="Gearin G."/>
            <person name="Gearin C.R."/>
            <person name="Giannoukos G."/>
            <person name="Goode T."/>
            <person name="Graham J."/>
            <person name="Grandbois E."/>
            <person name="Grewal S."/>
            <person name="Gyaltsen K."/>
            <person name="Hafez N."/>
            <person name="Hagos B."/>
            <person name="Hall J."/>
            <person name="Henson C."/>
            <person name="Hollinger A."/>
            <person name="Honan T."/>
            <person name="Huard M.D."/>
            <person name="Hughes L."/>
            <person name="Hurhula B."/>
            <person name="Husby M.E."/>
            <person name="Kamat A."/>
            <person name="Kanga B."/>
            <person name="Kashin S."/>
            <person name="Khazanovich D."/>
            <person name="Kisner P."/>
            <person name="Lance K."/>
            <person name="Lara M."/>
            <person name="Lee W."/>
            <person name="Lennon N."/>
            <person name="Letendre F."/>
            <person name="LeVine R."/>
            <person name="Lipovsky A."/>
            <person name="Liu X."/>
            <person name="Liu J."/>
            <person name="Liu S."/>
            <person name="Lokyitsang T."/>
            <person name="Lokyitsang Y."/>
            <person name="Lubonja R."/>
            <person name="Lui A."/>
            <person name="MacDonald P."/>
            <person name="Magnisalis V."/>
            <person name="Maru K."/>
            <person name="Matthews C."/>
            <person name="McCusker W."/>
            <person name="McDonough S."/>
            <person name="Mehta T."/>
            <person name="Meldrim J."/>
            <person name="Meneus L."/>
            <person name="Mihai O."/>
            <person name="Mihalev A."/>
            <person name="Mihova T."/>
            <person name="Mittelman R."/>
            <person name="Mlenga V."/>
            <person name="Montmayeur A."/>
            <person name="Mulrain L."/>
            <person name="Navidi A."/>
            <person name="Naylor J."/>
            <person name="Negash T."/>
            <person name="Nguyen T."/>
            <person name="Nguyen N."/>
            <person name="Nicol R."/>
            <person name="Norbu C."/>
            <person name="Norbu N."/>
            <person name="Novod N."/>
            <person name="O'Neill B."/>
            <person name="Osman S."/>
            <person name="Markiewicz E."/>
            <person name="Oyono O.L."/>
            <person name="Patti C."/>
            <person name="Phunkhang P."/>
            <person name="Pierre F."/>
            <person name="Priest M."/>
            <person name="Raghuraman S."/>
            <person name="Rege F."/>
            <person name="Reyes R."/>
            <person name="Rise C."/>
            <person name="Rogov P."/>
            <person name="Ross K."/>
            <person name="Ryan E."/>
            <person name="Settipalli S."/>
            <person name="Shea T."/>
            <person name="Sherpa N."/>
            <person name="Shi L."/>
            <person name="Shih D."/>
            <person name="Sparrow T."/>
            <person name="Spaulding J."/>
            <person name="Stalker J."/>
            <person name="Stange-Thomann N."/>
            <person name="Stavropoulos S."/>
            <person name="Stone C."/>
            <person name="Strader C."/>
            <person name="Tesfaye S."/>
            <person name="Thomson T."/>
            <person name="Thoulutsang Y."/>
            <person name="Thoulutsang D."/>
            <person name="Topham K."/>
            <person name="Topping I."/>
            <person name="Tsamla T."/>
            <person name="Vassiliev H."/>
            <person name="Vo A."/>
            <person name="Wangchuk T."/>
            <person name="Wangdi T."/>
            <person name="Weiand M."/>
            <person name="Wilkinson J."/>
            <person name="Wilson A."/>
            <person name="Yadav S."/>
            <person name="Young G."/>
            <person name="Yu Q."/>
            <person name="Zembek L."/>
            <person name="Zhong D."/>
            <person name="Zimmer A."/>
            <person name="Zwirko Z."/>
            <person name="Jaffe D.B."/>
            <person name="Alvarez P."/>
            <person name="Brockman W."/>
            <person name="Butler J."/>
            <person name="Chin C."/>
            <person name="Gnerre S."/>
            <person name="Grabherr M."/>
            <person name="Kleber M."/>
            <person name="Mauceli E."/>
            <person name="MacCallum I."/>
        </authorList>
    </citation>
    <scope>NUCLEOTIDE SEQUENCE [LARGE SCALE GENOMIC DNA]</scope>
    <source>
        <strain evidence="9">Tucson 15287-2541.00</strain>
    </source>
</reference>
<keyword evidence="5 6" id="KW-0472">Membrane</keyword>
<feature type="transmembrane region" description="Helical" evidence="6">
    <location>
        <begin position="121"/>
        <end position="147"/>
    </location>
</feature>
<dbReference type="AlphaFoldDB" id="B4JRE3"/>
<evidence type="ECO:0000313" key="9">
    <source>
        <dbReference type="Proteomes" id="UP000001070"/>
    </source>
</evidence>
<accession>B4JRE3</accession>
<keyword evidence="4 6" id="KW-1133">Transmembrane helix</keyword>
<keyword evidence="9" id="KW-1185">Reference proteome</keyword>
<sequence length="368" mass="41786">MPRLPHLGALCLLLRLWQVLGLAPLKFSSGRGAHCSRLVTTSAALHWLGLLAMSPLLLRQSVAIYETTNVQHSQLFRHIALATMAGDVGISLAILGAHIWQRRRLAKLLSGLERLHRRVQLSWGATVLLWGKLLISLYELLCNVPFLLQNAAKLPWLQLLAYSVQLYVQHVSSVFGNGVFGGLLLILASIQQLELQWEQLDSDKSQQERLLRRERRLLQVCLNFIGVFQLGIFLLVIGNFINILANMYAYMSYFVQQHGIPLTISNYCVIVAIQLYAIVLATHLCQVRHTRLRRRCLQLCYVPPQMTNEQAMLPTPLVLWPLDSLEFSVLGLFTLDNAFWLFLVSYAVNFIVIILQFTVTHMKHGKAF</sequence>
<dbReference type="Proteomes" id="UP000001070">
    <property type="component" value="Unassembled WGS sequence"/>
</dbReference>
<proteinExistence type="inferred from homology"/>
<dbReference type="InParanoid" id="B4JRE3"/>
<comment type="function">
    <text evidence="6">Gustatory receptor which mediates acceptance or avoidance behavior, depending on its substrates.</text>
</comment>
<keyword evidence="2 6" id="KW-1003">Cell membrane</keyword>
<dbReference type="InterPro" id="IPR013604">
    <property type="entry name" value="7TM_chemorcpt"/>
</dbReference>
<comment type="caution">
    <text evidence="6">Lacks conserved residue(s) required for the propagation of feature annotation.</text>
</comment>
<keyword evidence="3 6" id="KW-0812">Transmembrane</keyword>
<protein>
    <recommendedName>
        <fullName evidence="6">Gustatory receptor</fullName>
    </recommendedName>
</protein>
<evidence type="ECO:0000256" key="4">
    <source>
        <dbReference type="ARBA" id="ARBA00022989"/>
    </source>
</evidence>
<dbReference type="EMBL" id="CH916373">
    <property type="protein sequence ID" value="EDV94333.1"/>
    <property type="molecule type" value="Genomic_DNA"/>
</dbReference>
<feature type="signal peptide" evidence="7">
    <location>
        <begin position="1"/>
        <end position="21"/>
    </location>
</feature>
<evidence type="ECO:0000313" key="8">
    <source>
        <dbReference type="EMBL" id="EDV94333.1"/>
    </source>
</evidence>
<dbReference type="OMA" id="AMNFIVI"/>
<evidence type="ECO:0000256" key="6">
    <source>
        <dbReference type="RuleBase" id="RU363108"/>
    </source>
</evidence>
<feature type="transmembrane region" description="Helical" evidence="6">
    <location>
        <begin position="264"/>
        <end position="285"/>
    </location>
</feature>
<feature type="transmembrane region" description="Helical" evidence="6">
    <location>
        <begin position="167"/>
        <end position="190"/>
    </location>
</feature>
<dbReference type="eggNOG" id="ENOG502T92D">
    <property type="taxonomic scope" value="Eukaryota"/>
</dbReference>
<keyword evidence="6" id="KW-0675">Receptor</keyword>
<comment type="similarity">
    <text evidence="6">Belongs to the insect chemoreceptor superfamily. Gustatory receptor (GR) family.</text>
</comment>
<evidence type="ECO:0000256" key="2">
    <source>
        <dbReference type="ARBA" id="ARBA00022475"/>
    </source>
</evidence>
<dbReference type="FunCoup" id="B4JRE3">
    <property type="interactions" value="17"/>
</dbReference>
<gene>
    <name evidence="8" type="primary">Dgri\GH20527</name>
    <name evidence="8" type="ORF">Dgri_GH20527</name>
</gene>
<dbReference type="STRING" id="7222.B4JRE3"/>
<feature type="transmembrane region" description="Helical" evidence="6">
    <location>
        <begin position="339"/>
        <end position="359"/>
    </location>
</feature>
<evidence type="ECO:0000256" key="1">
    <source>
        <dbReference type="ARBA" id="ARBA00004651"/>
    </source>
</evidence>
<keyword evidence="7" id="KW-0732">Signal</keyword>
<dbReference type="GO" id="GO:0050909">
    <property type="term" value="P:sensory perception of taste"/>
    <property type="evidence" value="ECO:0007669"/>
    <property type="project" value="InterPro"/>
</dbReference>